<organism evidence="2 3">
    <name type="scientific">Byssothecium circinans</name>
    <dbReference type="NCBI Taxonomy" id="147558"/>
    <lineage>
        <taxon>Eukaryota</taxon>
        <taxon>Fungi</taxon>
        <taxon>Dikarya</taxon>
        <taxon>Ascomycota</taxon>
        <taxon>Pezizomycotina</taxon>
        <taxon>Dothideomycetes</taxon>
        <taxon>Pleosporomycetidae</taxon>
        <taxon>Pleosporales</taxon>
        <taxon>Massarineae</taxon>
        <taxon>Massarinaceae</taxon>
        <taxon>Byssothecium</taxon>
    </lineage>
</organism>
<dbReference type="AlphaFoldDB" id="A0A6A5UFD7"/>
<feature type="region of interest" description="Disordered" evidence="1">
    <location>
        <begin position="1"/>
        <end position="24"/>
    </location>
</feature>
<accession>A0A6A5UFD7</accession>
<reference evidence="2" key="1">
    <citation type="journal article" date="2020" name="Stud. Mycol.">
        <title>101 Dothideomycetes genomes: a test case for predicting lifestyles and emergence of pathogens.</title>
        <authorList>
            <person name="Haridas S."/>
            <person name="Albert R."/>
            <person name="Binder M."/>
            <person name="Bloem J."/>
            <person name="Labutti K."/>
            <person name="Salamov A."/>
            <person name="Andreopoulos B."/>
            <person name="Baker S."/>
            <person name="Barry K."/>
            <person name="Bills G."/>
            <person name="Bluhm B."/>
            <person name="Cannon C."/>
            <person name="Castanera R."/>
            <person name="Culley D."/>
            <person name="Daum C."/>
            <person name="Ezra D."/>
            <person name="Gonzalez J."/>
            <person name="Henrissat B."/>
            <person name="Kuo A."/>
            <person name="Liang C."/>
            <person name="Lipzen A."/>
            <person name="Lutzoni F."/>
            <person name="Magnuson J."/>
            <person name="Mondo S."/>
            <person name="Nolan M."/>
            <person name="Ohm R."/>
            <person name="Pangilinan J."/>
            <person name="Park H.-J."/>
            <person name="Ramirez L."/>
            <person name="Alfaro M."/>
            <person name="Sun H."/>
            <person name="Tritt A."/>
            <person name="Yoshinaga Y."/>
            <person name="Zwiers L.-H."/>
            <person name="Turgeon B."/>
            <person name="Goodwin S."/>
            <person name="Spatafora J."/>
            <person name="Crous P."/>
            <person name="Grigoriev I."/>
        </authorList>
    </citation>
    <scope>NUCLEOTIDE SEQUENCE</scope>
    <source>
        <strain evidence="2">CBS 675.92</strain>
    </source>
</reference>
<protein>
    <submittedName>
        <fullName evidence="2">Uncharacterized protein</fullName>
    </submittedName>
</protein>
<sequence>MAAIPDPMAAIADVEDGDEGEEVDEENWAKIYPGRSAKTSRSYNTFWVMSPLESVTKSILTVLHQYKNKYQDDVSKAKPVDTFLKQTDDSGFDDEDSSEPDDTVSTNIMLAYEPGSIDALQKMVEDLEKCSTAVTKSLNAVEKGFHTLNEFSKILEAGSVAKISTMLGIARKTLDELYEMDEKYGPDNAFKDSEGSPTLNAALSVNASVEVGEKAGNEETEEETYEYDEEAETLKILVLEIERHKKAIRLQEFLISGLHDMVAAIYPTAYKSDLNEGKKIHGQRDNAVTGN</sequence>
<keyword evidence="3" id="KW-1185">Reference proteome</keyword>
<evidence type="ECO:0000313" key="3">
    <source>
        <dbReference type="Proteomes" id="UP000800035"/>
    </source>
</evidence>
<dbReference type="Proteomes" id="UP000800035">
    <property type="component" value="Unassembled WGS sequence"/>
</dbReference>
<name>A0A6A5UFD7_9PLEO</name>
<feature type="compositionally biased region" description="Low complexity" evidence="1">
    <location>
        <begin position="1"/>
        <end position="12"/>
    </location>
</feature>
<evidence type="ECO:0000256" key="1">
    <source>
        <dbReference type="SAM" id="MobiDB-lite"/>
    </source>
</evidence>
<gene>
    <name evidence="2" type="ORF">CC80DRAFT_499826</name>
</gene>
<proteinExistence type="predicted"/>
<feature type="compositionally biased region" description="Acidic residues" evidence="1">
    <location>
        <begin position="13"/>
        <end position="24"/>
    </location>
</feature>
<dbReference type="EMBL" id="ML976979">
    <property type="protein sequence ID" value="KAF1962452.1"/>
    <property type="molecule type" value="Genomic_DNA"/>
</dbReference>
<evidence type="ECO:0000313" key="2">
    <source>
        <dbReference type="EMBL" id="KAF1962452.1"/>
    </source>
</evidence>